<keyword evidence="1" id="KW-0472">Membrane</keyword>
<keyword evidence="1" id="KW-1133">Transmembrane helix</keyword>
<proteinExistence type="predicted"/>
<feature type="transmembrane region" description="Helical" evidence="1">
    <location>
        <begin position="138"/>
        <end position="157"/>
    </location>
</feature>
<evidence type="ECO:0000313" key="2">
    <source>
        <dbReference type="EMBL" id="OQW87496.1"/>
    </source>
</evidence>
<protein>
    <submittedName>
        <fullName evidence="2">Uncharacterized protein</fullName>
    </submittedName>
</protein>
<feature type="transmembrane region" description="Helical" evidence="1">
    <location>
        <begin position="217"/>
        <end position="243"/>
    </location>
</feature>
<reference evidence="2" key="1">
    <citation type="submission" date="2017-01" db="EMBL/GenBank/DDBJ databases">
        <title>Novel large sulfur bacteria in the metagenomes of groundwater-fed chemosynthetic microbial mats in the Lake Huron basin.</title>
        <authorList>
            <person name="Sharrar A.M."/>
            <person name="Flood B.E."/>
            <person name="Bailey J.V."/>
            <person name="Jones D.S."/>
            <person name="Biddanda B."/>
            <person name="Ruberg S.A."/>
            <person name="Marcus D.N."/>
            <person name="Dick G.J."/>
        </authorList>
    </citation>
    <scope>NUCLEOTIDE SEQUENCE [LARGE SCALE GENOMIC DNA]</scope>
    <source>
        <strain evidence="2">A7</strain>
    </source>
</reference>
<dbReference type="Proteomes" id="UP000192505">
    <property type="component" value="Unassembled WGS sequence"/>
</dbReference>
<feature type="transmembrane region" description="Helical" evidence="1">
    <location>
        <begin position="192"/>
        <end position="210"/>
    </location>
</feature>
<accession>A0A1W9KSV3</accession>
<feature type="transmembrane region" description="Helical" evidence="1">
    <location>
        <begin position="107"/>
        <end position="126"/>
    </location>
</feature>
<feature type="transmembrane region" description="Helical" evidence="1">
    <location>
        <begin position="52"/>
        <end position="74"/>
    </location>
</feature>
<sequence length="329" mass="34945">MILHPPVMALSLAALLSAAVLSWAGVFSVQLLRHWNLASGARRQIELERRTYLIATTLTLVMALQGFALLLMVFNADAMAPLLIGAMCAFGTFNASVFGFPALFAKMALFFAAIVWLAMNHADVLARDYPLTRRKYALLLLIAPLGLADAGLSLAYFADLKTDTLTSCCGTVFAPEKTGLGAEAAALDPRTALTMLAISLGLTTALGWLADRRPAMAVAYGAASTAFFGVALAAVVSAVSIYIYENPHHHCPFCLLKREYNYIGFALYAPLFVGAACGLASGVLSLRPPPSLQTPLARLTRQLRRVSLGGFLMFGALSAVAVASSGLRL</sequence>
<dbReference type="AlphaFoldDB" id="A0A1W9KSV3"/>
<evidence type="ECO:0000256" key="1">
    <source>
        <dbReference type="SAM" id="Phobius"/>
    </source>
</evidence>
<feature type="transmembrane region" description="Helical" evidence="1">
    <location>
        <begin position="263"/>
        <end position="286"/>
    </location>
</feature>
<keyword evidence="1" id="KW-0812">Transmembrane</keyword>
<feature type="transmembrane region" description="Helical" evidence="1">
    <location>
        <begin position="306"/>
        <end position="327"/>
    </location>
</feature>
<dbReference type="EMBL" id="MTEI01000008">
    <property type="protein sequence ID" value="OQW87496.1"/>
    <property type="molecule type" value="Genomic_DNA"/>
</dbReference>
<comment type="caution">
    <text evidence="2">The sequence shown here is derived from an EMBL/GenBank/DDBJ whole genome shotgun (WGS) entry which is preliminary data.</text>
</comment>
<organism evidence="2">
    <name type="scientific">Rhodoferax ferrireducens</name>
    <dbReference type="NCBI Taxonomy" id="192843"/>
    <lineage>
        <taxon>Bacteria</taxon>
        <taxon>Pseudomonadati</taxon>
        <taxon>Pseudomonadota</taxon>
        <taxon>Betaproteobacteria</taxon>
        <taxon>Burkholderiales</taxon>
        <taxon>Comamonadaceae</taxon>
        <taxon>Rhodoferax</taxon>
    </lineage>
</organism>
<gene>
    <name evidence="2" type="ORF">BWK72_13260</name>
</gene>
<name>A0A1W9KSV3_9BURK</name>